<protein>
    <submittedName>
        <fullName evidence="3">3-oxoadipate enol-lactonase</fullName>
    </submittedName>
</protein>
<dbReference type="Pfam" id="PF00561">
    <property type="entry name" value="Abhydrolase_1"/>
    <property type="match status" value="1"/>
</dbReference>
<reference evidence="3 4" key="1">
    <citation type="submission" date="2018-10" db="EMBL/GenBank/DDBJ databases">
        <title>Sequencing the genomes of 1000 actinobacteria strains.</title>
        <authorList>
            <person name="Klenk H.-P."/>
        </authorList>
    </citation>
    <scope>NUCLEOTIDE SEQUENCE [LARGE SCALE GENOMIC DNA]</scope>
    <source>
        <strain evidence="3 4">DSM 43911</strain>
    </source>
</reference>
<dbReference type="PANTHER" id="PTHR43039">
    <property type="entry name" value="ESTERASE-RELATED"/>
    <property type="match status" value="1"/>
</dbReference>
<comment type="caution">
    <text evidence="3">The sequence shown here is derived from an EMBL/GenBank/DDBJ whole genome shotgun (WGS) entry which is preliminary data.</text>
</comment>
<evidence type="ECO:0000259" key="2">
    <source>
        <dbReference type="Pfam" id="PF00561"/>
    </source>
</evidence>
<proteinExistence type="inferred from homology"/>
<accession>A0A495XQU8</accession>
<dbReference type="PRINTS" id="PR00111">
    <property type="entry name" value="ABHYDROLASE"/>
</dbReference>
<comment type="similarity">
    <text evidence="1">Belongs to the AB hydrolase superfamily.</text>
</comment>
<dbReference type="EMBL" id="RBXR01000001">
    <property type="protein sequence ID" value="RKT74028.1"/>
    <property type="molecule type" value="Genomic_DNA"/>
</dbReference>
<dbReference type="OrthoDB" id="3396704at2"/>
<name>A0A495XQU8_9PSEU</name>
<dbReference type="InterPro" id="IPR000073">
    <property type="entry name" value="AB_hydrolase_1"/>
</dbReference>
<evidence type="ECO:0000313" key="3">
    <source>
        <dbReference type="EMBL" id="RKT74028.1"/>
    </source>
</evidence>
<dbReference type="GO" id="GO:0042952">
    <property type="term" value="P:beta-ketoadipate pathway"/>
    <property type="evidence" value="ECO:0007669"/>
    <property type="project" value="InterPro"/>
</dbReference>
<sequence>MRPHHELTGPPDAPVLVLGNALGTTTTLWDAQLPALLPHFRVLRYDHRGHGGTPSLPGPYRVDDLADDVLELLDALGLARVSYAGVSLGAMVGMWLAGHAPERVDRLVLCCTSAAYPSAQPWHDRAATVRATGTASIAPTVVTRWFTPTYATRHPEVVRAYEAGLSTVDDEAYASCCDALAALDLRSVLPAIEAPTVVVSGEHDLATPPDHQRLIADSIPGAVLHTVEAAHLANVEAPDAVTGILLDHLAAR</sequence>
<dbReference type="Proteomes" id="UP000272729">
    <property type="component" value="Unassembled WGS sequence"/>
</dbReference>
<dbReference type="RefSeq" id="WP_121228229.1">
    <property type="nucleotide sequence ID" value="NZ_JBIUBA010000027.1"/>
</dbReference>
<dbReference type="Gene3D" id="3.40.50.1820">
    <property type="entry name" value="alpha/beta hydrolase"/>
    <property type="match status" value="1"/>
</dbReference>
<organism evidence="3 4">
    <name type="scientific">Saccharothrix variisporea</name>
    <dbReference type="NCBI Taxonomy" id="543527"/>
    <lineage>
        <taxon>Bacteria</taxon>
        <taxon>Bacillati</taxon>
        <taxon>Actinomycetota</taxon>
        <taxon>Actinomycetes</taxon>
        <taxon>Pseudonocardiales</taxon>
        <taxon>Pseudonocardiaceae</taxon>
        <taxon>Saccharothrix</taxon>
    </lineage>
</organism>
<evidence type="ECO:0000313" key="4">
    <source>
        <dbReference type="Proteomes" id="UP000272729"/>
    </source>
</evidence>
<dbReference type="SUPFAM" id="SSF53474">
    <property type="entry name" value="alpha/beta-Hydrolases"/>
    <property type="match status" value="1"/>
</dbReference>
<evidence type="ECO:0000256" key="1">
    <source>
        <dbReference type="ARBA" id="ARBA00008645"/>
    </source>
</evidence>
<keyword evidence="4" id="KW-1185">Reference proteome</keyword>
<feature type="domain" description="AB hydrolase-1" evidence="2">
    <location>
        <begin position="14"/>
        <end position="238"/>
    </location>
</feature>
<dbReference type="AlphaFoldDB" id="A0A495XQU8"/>
<dbReference type="GO" id="GO:0047570">
    <property type="term" value="F:3-oxoadipate enol-lactonase activity"/>
    <property type="evidence" value="ECO:0007669"/>
    <property type="project" value="InterPro"/>
</dbReference>
<dbReference type="NCBIfam" id="TIGR02427">
    <property type="entry name" value="protocat_pcaD"/>
    <property type="match status" value="1"/>
</dbReference>
<gene>
    <name evidence="3" type="ORF">DFJ66_7370</name>
</gene>
<dbReference type="InterPro" id="IPR029058">
    <property type="entry name" value="AB_hydrolase_fold"/>
</dbReference>
<dbReference type="InterPro" id="IPR026968">
    <property type="entry name" value="PcaD/CatD"/>
</dbReference>